<dbReference type="AlphaFoldDB" id="A0A939SCC2"/>
<dbReference type="EMBL" id="JAGDYM010000011">
    <property type="protein sequence ID" value="MBO1902305.1"/>
    <property type="molecule type" value="Genomic_DNA"/>
</dbReference>
<name>A0A939SCC2_9MICO</name>
<reference evidence="2" key="1">
    <citation type="submission" date="2021-03" db="EMBL/GenBank/DDBJ databases">
        <title>Leucobacter chromiisoli sp. nov., isolated from chromium-containing soil of chemical plant.</title>
        <authorList>
            <person name="Xu Z."/>
        </authorList>
    </citation>
    <scope>NUCLEOTIDE SEQUENCE</scope>
    <source>
        <strain evidence="2">S27</strain>
    </source>
</reference>
<gene>
    <name evidence="2" type="ORF">J4H92_10145</name>
</gene>
<sequence length="120" mass="12977">MILWFSAVHIAIALLAAIVCGWAFARRSGPNDYTLGATLLVGLLLVAQVVISIAAPFAGNSAQGDPLEYWMYLITALVLPFAAGFWALLDRRRSANLVLVVVNLSVAVMVYRMLVIWGVS</sequence>
<keyword evidence="3" id="KW-1185">Reference proteome</keyword>
<dbReference type="RefSeq" id="WP_208098072.1">
    <property type="nucleotide sequence ID" value="NZ_JAGDYM010000011.1"/>
</dbReference>
<feature type="transmembrane region" description="Helical" evidence="1">
    <location>
        <begin position="69"/>
        <end position="89"/>
    </location>
</feature>
<dbReference type="Proteomes" id="UP000664382">
    <property type="component" value="Unassembled WGS sequence"/>
</dbReference>
<feature type="transmembrane region" description="Helical" evidence="1">
    <location>
        <begin position="96"/>
        <end position="119"/>
    </location>
</feature>
<evidence type="ECO:0000256" key="1">
    <source>
        <dbReference type="SAM" id="Phobius"/>
    </source>
</evidence>
<feature type="transmembrane region" description="Helical" evidence="1">
    <location>
        <begin position="6"/>
        <end position="25"/>
    </location>
</feature>
<keyword evidence="1" id="KW-0812">Transmembrane</keyword>
<feature type="transmembrane region" description="Helical" evidence="1">
    <location>
        <begin position="37"/>
        <end position="57"/>
    </location>
</feature>
<keyword evidence="1" id="KW-1133">Transmembrane helix</keyword>
<protein>
    <submittedName>
        <fullName evidence="2">Uncharacterized protein</fullName>
    </submittedName>
</protein>
<evidence type="ECO:0000313" key="2">
    <source>
        <dbReference type="EMBL" id="MBO1902305.1"/>
    </source>
</evidence>
<accession>A0A939SCC2</accession>
<proteinExistence type="predicted"/>
<organism evidence="2 3">
    <name type="scientific">Leucobacter weissii</name>
    <dbReference type="NCBI Taxonomy" id="1983706"/>
    <lineage>
        <taxon>Bacteria</taxon>
        <taxon>Bacillati</taxon>
        <taxon>Actinomycetota</taxon>
        <taxon>Actinomycetes</taxon>
        <taxon>Micrococcales</taxon>
        <taxon>Microbacteriaceae</taxon>
        <taxon>Leucobacter</taxon>
    </lineage>
</organism>
<comment type="caution">
    <text evidence="2">The sequence shown here is derived from an EMBL/GenBank/DDBJ whole genome shotgun (WGS) entry which is preliminary data.</text>
</comment>
<evidence type="ECO:0000313" key="3">
    <source>
        <dbReference type="Proteomes" id="UP000664382"/>
    </source>
</evidence>
<keyword evidence="1" id="KW-0472">Membrane</keyword>